<accession>A0ABU8VRA7</accession>
<evidence type="ECO:0008006" key="3">
    <source>
        <dbReference type="Google" id="ProtNLM"/>
    </source>
</evidence>
<dbReference type="RefSeq" id="WP_340361385.1">
    <property type="nucleotide sequence ID" value="NZ_JBBKZU010000035.1"/>
</dbReference>
<comment type="caution">
    <text evidence="1">The sequence shown here is derived from an EMBL/GenBank/DDBJ whole genome shotgun (WGS) entry which is preliminary data.</text>
</comment>
<organism evidence="1 2">
    <name type="scientific">Variovorax ureilyticus</name>
    <dbReference type="NCBI Taxonomy" id="1836198"/>
    <lineage>
        <taxon>Bacteria</taxon>
        <taxon>Pseudomonadati</taxon>
        <taxon>Pseudomonadota</taxon>
        <taxon>Betaproteobacteria</taxon>
        <taxon>Burkholderiales</taxon>
        <taxon>Comamonadaceae</taxon>
        <taxon>Variovorax</taxon>
    </lineage>
</organism>
<dbReference type="EMBL" id="JBBKZU010000035">
    <property type="protein sequence ID" value="MEJ8816194.1"/>
    <property type="molecule type" value="Genomic_DNA"/>
</dbReference>
<reference evidence="1 2" key="1">
    <citation type="submission" date="2024-03" db="EMBL/GenBank/DDBJ databases">
        <title>Novel species of the genus Variovorax.</title>
        <authorList>
            <person name="Liu Q."/>
            <person name="Xin Y.-H."/>
        </authorList>
    </citation>
    <scope>NUCLEOTIDE SEQUENCE [LARGE SCALE GENOMIC DNA]</scope>
    <source>
        <strain evidence="1 2">KACC 18899</strain>
    </source>
</reference>
<evidence type="ECO:0000313" key="2">
    <source>
        <dbReference type="Proteomes" id="UP001365846"/>
    </source>
</evidence>
<evidence type="ECO:0000313" key="1">
    <source>
        <dbReference type="EMBL" id="MEJ8816194.1"/>
    </source>
</evidence>
<keyword evidence="2" id="KW-1185">Reference proteome</keyword>
<name>A0ABU8VRA7_9BURK</name>
<sequence length="105" mass="11309">MMTLAEAAAELDIEASAIAKALAEGRCIGIVDSAGDLRLPIWQFEPTVWFEIELIGEQLGSVDGWTLLQFLEVPSASLEGISPRMALERGVPRERVLAAAASYAH</sequence>
<dbReference type="Proteomes" id="UP001365846">
    <property type="component" value="Unassembled WGS sequence"/>
</dbReference>
<gene>
    <name evidence="1" type="ORF">WKW77_34455</name>
</gene>
<proteinExistence type="predicted"/>
<protein>
    <recommendedName>
        <fullName evidence="3">Rv2175c C-terminal domain-containing protein</fullName>
    </recommendedName>
</protein>